<evidence type="ECO:0000259" key="1">
    <source>
        <dbReference type="Pfam" id="PF20250"/>
    </source>
</evidence>
<dbReference type="PANTHER" id="PTHR38032:SF1">
    <property type="entry name" value="RNA-BINDING PROTEIN KHPB N-TERMINAL DOMAIN-CONTAINING PROTEIN"/>
    <property type="match status" value="1"/>
</dbReference>
<dbReference type="EMBL" id="CP002175">
    <property type="protein sequence ID" value="ADO77620.1"/>
    <property type="molecule type" value="Genomic_DNA"/>
</dbReference>
<name>E3DNS0_HALPG</name>
<dbReference type="KEGG" id="hpk:Hprae_1493"/>
<dbReference type="PATRIC" id="fig|572479.3.peg.1513"/>
<gene>
    <name evidence="2" type="ordered locus">Hprae_1493</name>
</gene>
<dbReference type="HOGENOM" id="CLU_015044_2_0_9"/>
<sequence length="597" mass="67349">MENIDGTVEIKNCKVIVTDPEGDGRFARIKAGDEVEVYLDEEKITGESIVFSDSKIEIKKNDQLAKKNLNLKFTNNAIQAYLEVEIEAEYELKIKDQPPSNLVIIEVEKKTKECPKLEKTEISAFLLKNKVRFGIKTEVIDQIIAENKSGSYLIAEGQDIKEGKDAVIKSIEKEKGVLAQDFNYITSFLVGEVVVEKIPAIFPKDGINVFKQRIKAPPVKDYKLVAKEGIKLIENGLKAVALKAGRPKLEKKKDDFEVSIIPQYVINGNVNKKTGNIKFEGDLIINGGIFDYFDVRVGNSLQVKKSITGCKASVDGDVLVKKKVIQSEIIAGLFVPQILLIKIKKLYNLLENLLKSVEQILEIAQQRMGILSRNLDFGQILRLLLTGKFQSIPPLVTELAEEMQEFNFEWKAASTLKKLYLEFKGYKKILRIKNTELFEQLTEELEDVIYSQESLNRSDVLANYIQNSEITASGNVIIMEQGAYNSVIHSGQNIINIKGKGFIKGGKYFAREWIYLKEVGSALNITEFYIGQGIYIKHTEGNIKINAPNDLLFIDQPRSNIFLKVNKSGKLIQKNGSPDIKELKEMSNYREIPVVKN</sequence>
<dbReference type="Proteomes" id="UP000006866">
    <property type="component" value="Chromosome"/>
</dbReference>
<keyword evidence="3" id="KW-1185">Reference proteome</keyword>
<accession>E3DNS0</accession>
<organism evidence="2 3">
    <name type="scientific">Halanaerobium praevalens (strain ATCC 33744 / DSM 2228 / GSL)</name>
    <dbReference type="NCBI Taxonomy" id="572479"/>
    <lineage>
        <taxon>Bacteria</taxon>
        <taxon>Bacillati</taxon>
        <taxon>Bacillota</taxon>
        <taxon>Clostridia</taxon>
        <taxon>Halanaerobiales</taxon>
        <taxon>Halanaerobiaceae</taxon>
        <taxon>Halanaerobium</taxon>
    </lineage>
</organism>
<reference evidence="3" key="1">
    <citation type="submission" date="2010-10" db="EMBL/GenBank/DDBJ databases">
        <title>The complete genome of Halanaerobium praevalens DSM 2228.</title>
        <authorList>
            <consortium name="US DOE Joint Genome Institute (JGI-PGF)"/>
            <person name="Lucas S."/>
            <person name="Copeland A."/>
            <person name="Lapidus A."/>
            <person name="Glavina del Rio T."/>
            <person name="Dalin E."/>
            <person name="Tice H."/>
            <person name="Bruce D."/>
            <person name="Goodwin L."/>
            <person name="Pitluck S."/>
            <person name="Kyrpides N."/>
            <person name="Mavromatis K."/>
            <person name="Ivanova N."/>
            <person name="Ovchinnikova G."/>
            <person name="Chertkov O."/>
            <person name="Detter J.C."/>
            <person name="Han C."/>
            <person name="Larimer F."/>
            <person name="Land M."/>
            <person name="Hauser L."/>
            <person name="Markowitz V."/>
            <person name="Cheng J.-F."/>
            <person name="Hugenholtz P."/>
            <person name="Woyke T."/>
            <person name="Wu D."/>
            <person name="Tindall B."/>
            <person name="Pomrenke H.G."/>
            <person name="Brambilla E."/>
            <person name="Klenk H.-P."/>
            <person name="Eisen J.A."/>
        </authorList>
    </citation>
    <scope>NUCLEOTIDE SEQUENCE [LARGE SCALE GENOMIC DNA]</scope>
    <source>
        <strain evidence="3">ATCC 33744 / DSM 2228 / GSL</strain>
    </source>
</reference>
<reference evidence="2 3" key="2">
    <citation type="journal article" date="2011" name="Stand. Genomic Sci.">
        <title>Complete genome sequence of the extremely halophilic Halanaerobium praevalens type strain (GSL).</title>
        <authorList>
            <person name="Ivanova N."/>
            <person name="Sikorski J."/>
            <person name="Chertkov O."/>
            <person name="Nolan M."/>
            <person name="Lucas S."/>
            <person name="Hammon N."/>
            <person name="Deshpande S."/>
            <person name="Cheng J.F."/>
            <person name="Tapia R."/>
            <person name="Han C."/>
            <person name="Goodwin L."/>
            <person name="Pitluck S."/>
            <person name="Huntemann M."/>
            <person name="Liolios K."/>
            <person name="Pagani I."/>
            <person name="Mavromatis K."/>
            <person name="Ovchinikova G."/>
            <person name="Pati A."/>
            <person name="Chen A."/>
            <person name="Palaniappan K."/>
            <person name="Land M."/>
            <person name="Hauser L."/>
            <person name="Brambilla E.M."/>
            <person name="Kannan K.P."/>
            <person name="Rohde M."/>
            <person name="Tindall B.J."/>
            <person name="Goker M."/>
            <person name="Detter J.C."/>
            <person name="Woyke T."/>
            <person name="Bristow J."/>
            <person name="Eisen J.A."/>
            <person name="Markowitz V."/>
            <person name="Hugenholtz P."/>
            <person name="Kyrpides N.C."/>
            <person name="Klenk H.P."/>
            <person name="Lapidus A."/>
        </authorList>
    </citation>
    <scope>NUCLEOTIDE SEQUENCE [LARGE SCALE GENOMIC DNA]</scope>
    <source>
        <strain evidence="3">ATCC 33744 / DSM 2228 / GSL</strain>
    </source>
</reference>
<feature type="domain" description="Flagellar Assembly Protein A N-terminal region" evidence="1">
    <location>
        <begin position="106"/>
        <end position="251"/>
    </location>
</feature>
<dbReference type="InterPro" id="IPR005646">
    <property type="entry name" value="FapA"/>
</dbReference>
<evidence type="ECO:0000313" key="2">
    <source>
        <dbReference type="EMBL" id="ADO77620.1"/>
    </source>
</evidence>
<protein>
    <recommendedName>
        <fullName evidence="1">Flagellar Assembly Protein A N-terminal region domain-containing protein</fullName>
    </recommendedName>
</protein>
<dbReference type="InterPro" id="IPR046865">
    <property type="entry name" value="FapA_b_solenoid"/>
</dbReference>
<dbReference type="Pfam" id="PF03961">
    <property type="entry name" value="FapA"/>
    <property type="match status" value="1"/>
</dbReference>
<dbReference type="STRING" id="572479.Hprae_1493"/>
<dbReference type="AlphaFoldDB" id="E3DNS0"/>
<dbReference type="RefSeq" id="WP_014553643.1">
    <property type="nucleotide sequence ID" value="NC_017455.1"/>
</dbReference>
<evidence type="ECO:0000313" key="3">
    <source>
        <dbReference type="Proteomes" id="UP000006866"/>
    </source>
</evidence>
<dbReference type="eggNOG" id="COG1315">
    <property type="taxonomic scope" value="Bacteria"/>
</dbReference>
<dbReference type="Pfam" id="PF20250">
    <property type="entry name" value="FapA_N"/>
    <property type="match status" value="1"/>
</dbReference>
<dbReference type="InterPro" id="IPR046866">
    <property type="entry name" value="FapA_N"/>
</dbReference>
<dbReference type="OrthoDB" id="1279at2"/>
<proteinExistence type="predicted"/>
<dbReference type="PANTHER" id="PTHR38032">
    <property type="entry name" value="POLYMERASE-RELATED"/>
    <property type="match status" value="1"/>
</dbReference>